<reference evidence="2" key="1">
    <citation type="submission" date="2019-09" db="EMBL/GenBank/DDBJ databases">
        <title>Characterisation of the sponge microbiome using genome-centric metagenomics.</title>
        <authorList>
            <person name="Engelberts J.P."/>
            <person name="Robbins S.J."/>
            <person name="De Goeij J.M."/>
            <person name="Aranda M."/>
            <person name="Bell S.C."/>
            <person name="Webster N.S."/>
        </authorList>
    </citation>
    <scope>NUCLEOTIDE SEQUENCE</scope>
    <source>
        <strain evidence="2">SB0676_bin_10</strain>
    </source>
</reference>
<name>A0A6B1F223_9SYNE</name>
<dbReference type="SUPFAM" id="SSF47413">
    <property type="entry name" value="lambda repressor-like DNA-binding domains"/>
    <property type="match status" value="1"/>
</dbReference>
<dbReference type="Pfam" id="PF13413">
    <property type="entry name" value="HTH_25"/>
    <property type="match status" value="1"/>
</dbReference>
<dbReference type="GO" id="GO:0003677">
    <property type="term" value="F:DNA binding"/>
    <property type="evidence" value="ECO:0007669"/>
    <property type="project" value="InterPro"/>
</dbReference>
<proteinExistence type="predicted"/>
<dbReference type="InterPro" id="IPR001387">
    <property type="entry name" value="Cro/C1-type_HTH"/>
</dbReference>
<accession>A0A6B1F223</accession>
<dbReference type="InterPro" id="IPR010982">
    <property type="entry name" value="Lambda_DNA-bd_dom_sf"/>
</dbReference>
<sequence>MQDTDPVQARLAAAAIRQRRADLGLSREQLSLQTGIAVAMLAALEQGRIQQAPEERNLAFRLEALADVLQLPIRTVQAAAWRPPADRNTGPSNSAGRGLGRLWNALVALGGQIDLDSDQGLVVYGLLVAVLLYGLNLQQHRLAADNLLSLEPIGPLPLEIHLNNTPVRLAEQAQVETVNPAVEFQPLARLEDPAIRRQLLREALQPPGQTPEHGLLEVTLTAPAQVTILQPGVVHGQLKAEAGTLRWRLQPAFSVRVVPPDGAVVRWDHQPLSLLDETRGLFQVTAP</sequence>
<evidence type="ECO:0000259" key="1">
    <source>
        <dbReference type="PROSITE" id="PS50943"/>
    </source>
</evidence>
<gene>
    <name evidence="2" type="ORF">F4162_00215</name>
</gene>
<comment type="caution">
    <text evidence="2">The sequence shown here is derived from an EMBL/GenBank/DDBJ whole genome shotgun (WGS) entry which is preliminary data.</text>
</comment>
<dbReference type="SMART" id="SM00530">
    <property type="entry name" value="HTH_XRE"/>
    <property type="match status" value="1"/>
</dbReference>
<dbReference type="AlphaFoldDB" id="A0A6B1F223"/>
<dbReference type="CDD" id="cd00093">
    <property type="entry name" value="HTH_XRE"/>
    <property type="match status" value="1"/>
</dbReference>
<evidence type="ECO:0000313" key="2">
    <source>
        <dbReference type="EMBL" id="MYG37470.1"/>
    </source>
</evidence>
<dbReference type="Gene3D" id="1.10.260.40">
    <property type="entry name" value="lambda repressor-like DNA-binding domains"/>
    <property type="match status" value="1"/>
</dbReference>
<organism evidence="2">
    <name type="scientific">Synechococcus sp. SB0676_bin_10</name>
    <dbReference type="NCBI Taxonomy" id="2604869"/>
    <lineage>
        <taxon>Bacteria</taxon>
        <taxon>Bacillati</taxon>
        <taxon>Cyanobacteriota</taxon>
        <taxon>Cyanophyceae</taxon>
        <taxon>Synechococcales</taxon>
        <taxon>Synechococcaceae</taxon>
        <taxon>Synechococcus</taxon>
    </lineage>
</organism>
<protein>
    <submittedName>
        <fullName evidence="2">Helix-turn-helix transcriptional regulator</fullName>
    </submittedName>
</protein>
<dbReference type="EMBL" id="VYDO01000009">
    <property type="protein sequence ID" value="MYG37470.1"/>
    <property type="molecule type" value="Genomic_DNA"/>
</dbReference>
<feature type="domain" description="HTH cro/C1-type" evidence="1">
    <location>
        <begin position="16"/>
        <end position="76"/>
    </location>
</feature>
<dbReference type="PROSITE" id="PS50943">
    <property type="entry name" value="HTH_CROC1"/>
    <property type="match status" value="1"/>
</dbReference>